<evidence type="ECO:0000256" key="1">
    <source>
        <dbReference type="SAM" id="MobiDB-lite"/>
    </source>
</evidence>
<evidence type="ECO:0008006" key="4">
    <source>
        <dbReference type="Google" id="ProtNLM"/>
    </source>
</evidence>
<sequence length="216" mass="24388">MPEVPEDENPFYDVPEPILIGYAYYKLEGLSWLLDNPSTTSIISSTFEVFGKLNLNVIPVDHDGNEDLADEMIPDEQEDLLERRIDFVVKIDNALDLPQDFCRDVYCQYSFFLDNAKYKTSKIKGKNQNPTFNYSNHHTVNCVTSLLLEHLKNDCLTVELYGYPDMKKGAISASGATKKKAANKTDKSMNSTMEDSQNTTNPALNNSASYTFNVVD</sequence>
<evidence type="ECO:0000313" key="3">
    <source>
        <dbReference type="EMBL" id="CAE0539038.1"/>
    </source>
</evidence>
<dbReference type="InterPro" id="IPR035892">
    <property type="entry name" value="C2_domain_sf"/>
</dbReference>
<dbReference type="SUPFAM" id="SSF49562">
    <property type="entry name" value="C2 domain (Calcium/lipid-binding domain, CaLB)"/>
    <property type="match status" value="1"/>
</dbReference>
<accession>A0A7S3RZK1</accession>
<feature type="compositionally biased region" description="Polar residues" evidence="1">
    <location>
        <begin position="188"/>
        <end position="205"/>
    </location>
</feature>
<name>A0A7S3RZK1_9SPIT</name>
<organism evidence="3">
    <name type="scientific">Strombidinopsis acuminata</name>
    <dbReference type="NCBI Taxonomy" id="141414"/>
    <lineage>
        <taxon>Eukaryota</taxon>
        <taxon>Sar</taxon>
        <taxon>Alveolata</taxon>
        <taxon>Ciliophora</taxon>
        <taxon>Intramacronucleata</taxon>
        <taxon>Spirotrichea</taxon>
        <taxon>Choreotrichia</taxon>
        <taxon>Choreotrichida</taxon>
        <taxon>Strombidinopsidae</taxon>
        <taxon>Strombidinopsis</taxon>
    </lineage>
</organism>
<evidence type="ECO:0000313" key="2">
    <source>
        <dbReference type="EMBL" id="CAE0539036.1"/>
    </source>
</evidence>
<proteinExistence type="predicted"/>
<gene>
    <name evidence="2" type="ORF">SACU0126_LOCUS8634</name>
    <name evidence="3" type="ORF">SACU0126_LOCUS8635</name>
</gene>
<feature type="region of interest" description="Disordered" evidence="1">
    <location>
        <begin position="177"/>
        <end position="205"/>
    </location>
</feature>
<dbReference type="EMBL" id="HBIQ01026338">
    <property type="protein sequence ID" value="CAE0539038.1"/>
    <property type="molecule type" value="Transcribed_RNA"/>
</dbReference>
<dbReference type="AlphaFoldDB" id="A0A7S3RZK1"/>
<dbReference type="EMBL" id="HBIQ01026337">
    <property type="protein sequence ID" value="CAE0539036.1"/>
    <property type="molecule type" value="Transcribed_RNA"/>
</dbReference>
<reference evidence="3" key="1">
    <citation type="submission" date="2021-01" db="EMBL/GenBank/DDBJ databases">
        <authorList>
            <person name="Corre E."/>
            <person name="Pelletier E."/>
            <person name="Niang G."/>
            <person name="Scheremetjew M."/>
            <person name="Finn R."/>
            <person name="Kale V."/>
            <person name="Holt S."/>
            <person name="Cochrane G."/>
            <person name="Meng A."/>
            <person name="Brown T."/>
            <person name="Cohen L."/>
        </authorList>
    </citation>
    <scope>NUCLEOTIDE SEQUENCE</scope>
    <source>
        <strain evidence="3">SPMC142</strain>
    </source>
</reference>
<protein>
    <recommendedName>
        <fullName evidence="4">C2 domain-containing protein</fullName>
    </recommendedName>
</protein>